<evidence type="ECO:0000256" key="1">
    <source>
        <dbReference type="SAM" id="SignalP"/>
    </source>
</evidence>
<protein>
    <recommendedName>
        <fullName evidence="2">Copper-binding protein MbnP-like domain-containing protein</fullName>
    </recommendedName>
</protein>
<dbReference type="EMBL" id="FPJE01000009">
    <property type="protein sequence ID" value="SFW49618.1"/>
    <property type="molecule type" value="Genomic_DNA"/>
</dbReference>
<accession>A0A1K1PPI2</accession>
<sequence length="268" mass="29478">MKNYKLALIYVLTVLTLAACNSDDDHTITGEELTATLPGTLNLTLDAVVGQEDFELHTTYDIEGQQLNFNQFRYWISHVILTDTDGEEFSIEDSYYLMEETEAISIQDGAYEYPANKRETITLTGIPAGSYTSIKFAVGIDPAYNDNLSLQAGELSQLNGMTNISWMWHTSYIFASLKGTDTGNDTQLQLETGLNSSYRTVVLTLDKDLEIGGDTDRNLTITTDIAGILNGIKVTETPVIGASTPEAMTTMADNFESNTFTVVPADEE</sequence>
<evidence type="ECO:0000259" key="2">
    <source>
        <dbReference type="Pfam" id="PF20243"/>
    </source>
</evidence>
<gene>
    <name evidence="3" type="ORF">SAMN02927921_01921</name>
</gene>
<evidence type="ECO:0000313" key="4">
    <source>
        <dbReference type="Proteomes" id="UP000182248"/>
    </source>
</evidence>
<dbReference type="InterPro" id="IPR046863">
    <property type="entry name" value="MbnP-like_dom"/>
</dbReference>
<organism evidence="3 4">
    <name type="scientific">Sinomicrobium oceani</name>
    <dbReference type="NCBI Taxonomy" id="1150368"/>
    <lineage>
        <taxon>Bacteria</taxon>
        <taxon>Pseudomonadati</taxon>
        <taxon>Bacteroidota</taxon>
        <taxon>Flavobacteriia</taxon>
        <taxon>Flavobacteriales</taxon>
        <taxon>Flavobacteriaceae</taxon>
        <taxon>Sinomicrobium</taxon>
    </lineage>
</organism>
<dbReference type="AlphaFoldDB" id="A0A1K1PPI2"/>
<feature type="domain" description="Copper-binding protein MbnP-like" evidence="2">
    <location>
        <begin position="39"/>
        <end position="238"/>
    </location>
</feature>
<evidence type="ECO:0000313" key="3">
    <source>
        <dbReference type="EMBL" id="SFW49618.1"/>
    </source>
</evidence>
<dbReference type="RefSeq" id="WP_072317150.1">
    <property type="nucleotide sequence ID" value="NZ_FPJE01000009.1"/>
</dbReference>
<feature type="signal peptide" evidence="1">
    <location>
        <begin position="1"/>
        <end position="18"/>
    </location>
</feature>
<keyword evidence="4" id="KW-1185">Reference proteome</keyword>
<dbReference type="Proteomes" id="UP000182248">
    <property type="component" value="Unassembled WGS sequence"/>
</dbReference>
<feature type="chain" id="PRO_5012724262" description="Copper-binding protein MbnP-like domain-containing protein" evidence="1">
    <location>
        <begin position="19"/>
        <end position="268"/>
    </location>
</feature>
<proteinExistence type="predicted"/>
<dbReference type="Pfam" id="PF20243">
    <property type="entry name" value="MbnP"/>
    <property type="match status" value="1"/>
</dbReference>
<keyword evidence="1" id="KW-0732">Signal</keyword>
<dbReference type="OrthoDB" id="1422031at2"/>
<reference evidence="3 4" key="1">
    <citation type="submission" date="2016-11" db="EMBL/GenBank/DDBJ databases">
        <authorList>
            <person name="Jaros S."/>
            <person name="Januszkiewicz K."/>
            <person name="Wedrychowicz H."/>
        </authorList>
    </citation>
    <scope>NUCLEOTIDE SEQUENCE [LARGE SCALE GENOMIC DNA]</scope>
    <source>
        <strain evidence="3 4">CGMCC 1.12145</strain>
    </source>
</reference>
<name>A0A1K1PPI2_9FLAO</name>
<dbReference type="STRING" id="1150368.SAMN02927921_01921"/>
<dbReference type="PROSITE" id="PS51257">
    <property type="entry name" value="PROKAR_LIPOPROTEIN"/>
    <property type="match status" value="1"/>
</dbReference>